<dbReference type="AlphaFoldDB" id="A0A0D3IF25"/>
<accession>A0A0D3IF25</accession>
<dbReference type="KEGG" id="ehx:EMIHUDRAFT_216503"/>
<organism evidence="1 2">
    <name type="scientific">Emiliania huxleyi (strain CCMP1516)</name>
    <dbReference type="NCBI Taxonomy" id="280463"/>
    <lineage>
        <taxon>Eukaryota</taxon>
        <taxon>Haptista</taxon>
        <taxon>Haptophyta</taxon>
        <taxon>Prymnesiophyceae</taxon>
        <taxon>Isochrysidales</taxon>
        <taxon>Noelaerhabdaceae</taxon>
        <taxon>Emiliania</taxon>
    </lineage>
</organism>
<protein>
    <submittedName>
        <fullName evidence="1">Uncharacterized protein</fullName>
    </submittedName>
</protein>
<reference evidence="1" key="2">
    <citation type="submission" date="2024-10" db="UniProtKB">
        <authorList>
            <consortium name="EnsemblProtists"/>
        </authorList>
    </citation>
    <scope>IDENTIFICATION</scope>
</reference>
<evidence type="ECO:0000313" key="2">
    <source>
        <dbReference type="Proteomes" id="UP000013827"/>
    </source>
</evidence>
<dbReference type="EnsemblProtists" id="EOD09860">
    <property type="protein sequence ID" value="EOD09860"/>
    <property type="gene ID" value="EMIHUDRAFT_216503"/>
</dbReference>
<name>A0A0D3IF25_EMIH1</name>
<proteinExistence type="predicted"/>
<keyword evidence="2" id="KW-1185">Reference proteome</keyword>
<dbReference type="Proteomes" id="UP000013827">
    <property type="component" value="Unassembled WGS sequence"/>
</dbReference>
<dbReference type="PaxDb" id="2903-EOD09860"/>
<sequence length="112" mass="12440">MNSVLREKATHPDRDIGSTDYAPTYLKWMHVFEEPDSRTETSANLLGTFRQAVPREWLTPGAAPVVVRSSPTRYGRAWAAFDPAAETVDFKPGVLTMALLGKGLHEVVAVWK</sequence>
<dbReference type="HOGENOM" id="CLU_2150636_0_0_1"/>
<dbReference type="GeneID" id="17255980"/>
<reference evidence="2" key="1">
    <citation type="journal article" date="2013" name="Nature">
        <title>Pan genome of the phytoplankton Emiliania underpins its global distribution.</title>
        <authorList>
            <person name="Read B.A."/>
            <person name="Kegel J."/>
            <person name="Klute M.J."/>
            <person name="Kuo A."/>
            <person name="Lefebvre S.C."/>
            <person name="Maumus F."/>
            <person name="Mayer C."/>
            <person name="Miller J."/>
            <person name="Monier A."/>
            <person name="Salamov A."/>
            <person name="Young J."/>
            <person name="Aguilar M."/>
            <person name="Claverie J.M."/>
            <person name="Frickenhaus S."/>
            <person name="Gonzalez K."/>
            <person name="Herman E.K."/>
            <person name="Lin Y.C."/>
            <person name="Napier J."/>
            <person name="Ogata H."/>
            <person name="Sarno A.F."/>
            <person name="Shmutz J."/>
            <person name="Schroeder D."/>
            <person name="de Vargas C."/>
            <person name="Verret F."/>
            <person name="von Dassow P."/>
            <person name="Valentin K."/>
            <person name="Van de Peer Y."/>
            <person name="Wheeler G."/>
            <person name="Dacks J.B."/>
            <person name="Delwiche C.F."/>
            <person name="Dyhrman S.T."/>
            <person name="Glockner G."/>
            <person name="John U."/>
            <person name="Richards T."/>
            <person name="Worden A.Z."/>
            <person name="Zhang X."/>
            <person name="Grigoriev I.V."/>
            <person name="Allen A.E."/>
            <person name="Bidle K."/>
            <person name="Borodovsky M."/>
            <person name="Bowler C."/>
            <person name="Brownlee C."/>
            <person name="Cock J.M."/>
            <person name="Elias M."/>
            <person name="Gladyshev V.N."/>
            <person name="Groth M."/>
            <person name="Guda C."/>
            <person name="Hadaegh A."/>
            <person name="Iglesias-Rodriguez M.D."/>
            <person name="Jenkins J."/>
            <person name="Jones B.M."/>
            <person name="Lawson T."/>
            <person name="Leese F."/>
            <person name="Lindquist E."/>
            <person name="Lobanov A."/>
            <person name="Lomsadze A."/>
            <person name="Malik S.B."/>
            <person name="Marsh M.E."/>
            <person name="Mackinder L."/>
            <person name="Mock T."/>
            <person name="Mueller-Roeber B."/>
            <person name="Pagarete A."/>
            <person name="Parker M."/>
            <person name="Probert I."/>
            <person name="Quesneville H."/>
            <person name="Raines C."/>
            <person name="Rensing S.A."/>
            <person name="Riano-Pachon D.M."/>
            <person name="Richier S."/>
            <person name="Rokitta S."/>
            <person name="Shiraiwa Y."/>
            <person name="Soanes D.M."/>
            <person name="van der Giezen M."/>
            <person name="Wahlund T.M."/>
            <person name="Williams B."/>
            <person name="Wilson W."/>
            <person name="Wolfe G."/>
            <person name="Wurch L.L."/>
        </authorList>
    </citation>
    <scope>NUCLEOTIDE SEQUENCE</scope>
</reference>
<evidence type="ECO:0000313" key="1">
    <source>
        <dbReference type="EnsemblProtists" id="EOD09860"/>
    </source>
</evidence>
<dbReference type="RefSeq" id="XP_005762289.1">
    <property type="nucleotide sequence ID" value="XM_005762232.1"/>
</dbReference>